<protein>
    <submittedName>
        <fullName evidence="1">SFRICE_032778</fullName>
    </submittedName>
</protein>
<gene>
    <name evidence="1" type="ORF">SFRICE_032778</name>
</gene>
<evidence type="ECO:0000313" key="1">
    <source>
        <dbReference type="EMBL" id="SOQ59431.1"/>
    </source>
</evidence>
<sequence length="64" mass="7502">MRCYKFFRILNEARRNLRLLLTKNHPVPTPAFRAGAPTLLLTIVRSRIVSECDWMKIVITLAIY</sequence>
<name>A0A2H1X278_SPOFR</name>
<dbReference type="EMBL" id="ODYU01012896">
    <property type="protein sequence ID" value="SOQ59431.1"/>
    <property type="molecule type" value="Genomic_DNA"/>
</dbReference>
<accession>A0A2H1X278</accession>
<organism evidence="1">
    <name type="scientific">Spodoptera frugiperda</name>
    <name type="common">Fall armyworm</name>
    <dbReference type="NCBI Taxonomy" id="7108"/>
    <lineage>
        <taxon>Eukaryota</taxon>
        <taxon>Metazoa</taxon>
        <taxon>Ecdysozoa</taxon>
        <taxon>Arthropoda</taxon>
        <taxon>Hexapoda</taxon>
        <taxon>Insecta</taxon>
        <taxon>Pterygota</taxon>
        <taxon>Neoptera</taxon>
        <taxon>Endopterygota</taxon>
        <taxon>Lepidoptera</taxon>
        <taxon>Glossata</taxon>
        <taxon>Ditrysia</taxon>
        <taxon>Noctuoidea</taxon>
        <taxon>Noctuidae</taxon>
        <taxon>Amphipyrinae</taxon>
        <taxon>Spodoptera</taxon>
    </lineage>
</organism>
<dbReference type="AlphaFoldDB" id="A0A2H1X278"/>
<proteinExistence type="predicted"/>
<reference evidence="1" key="1">
    <citation type="submission" date="2016-07" db="EMBL/GenBank/DDBJ databases">
        <authorList>
            <person name="Bretaudeau A."/>
        </authorList>
    </citation>
    <scope>NUCLEOTIDE SEQUENCE</scope>
    <source>
        <strain evidence="1">Rice</strain>
        <tissue evidence="1">Whole body</tissue>
    </source>
</reference>